<dbReference type="EMBL" id="LAZR01005240">
    <property type="protein sequence ID" value="KKN01623.1"/>
    <property type="molecule type" value="Genomic_DNA"/>
</dbReference>
<name>A0A0F9Q8D5_9ZZZZ</name>
<gene>
    <name evidence="1" type="ORF">LCGC14_1125950</name>
</gene>
<reference evidence="1" key="1">
    <citation type="journal article" date="2015" name="Nature">
        <title>Complex archaea that bridge the gap between prokaryotes and eukaryotes.</title>
        <authorList>
            <person name="Spang A."/>
            <person name="Saw J.H."/>
            <person name="Jorgensen S.L."/>
            <person name="Zaremba-Niedzwiedzka K."/>
            <person name="Martijn J."/>
            <person name="Lind A.E."/>
            <person name="van Eijk R."/>
            <person name="Schleper C."/>
            <person name="Guy L."/>
            <person name="Ettema T.J."/>
        </authorList>
    </citation>
    <scope>NUCLEOTIDE SEQUENCE</scope>
</reference>
<accession>A0A0F9Q8D5</accession>
<sequence length="106" mass="12642">MIIKLWQKTHKQIQKDVSFPIYRQISSDYDTEYTRINDDLTAISITEELCPTGRVKYIIEYVPKYTFDKSDMNYHLGLNENSSSKEEFFDAFYRFEKHIKKIGATL</sequence>
<evidence type="ECO:0000313" key="1">
    <source>
        <dbReference type="EMBL" id="KKN01623.1"/>
    </source>
</evidence>
<comment type="caution">
    <text evidence="1">The sequence shown here is derived from an EMBL/GenBank/DDBJ whole genome shotgun (WGS) entry which is preliminary data.</text>
</comment>
<proteinExistence type="predicted"/>
<organism evidence="1">
    <name type="scientific">marine sediment metagenome</name>
    <dbReference type="NCBI Taxonomy" id="412755"/>
    <lineage>
        <taxon>unclassified sequences</taxon>
        <taxon>metagenomes</taxon>
        <taxon>ecological metagenomes</taxon>
    </lineage>
</organism>
<protein>
    <submittedName>
        <fullName evidence="1">Uncharacterized protein</fullName>
    </submittedName>
</protein>
<dbReference type="AlphaFoldDB" id="A0A0F9Q8D5"/>